<proteinExistence type="predicted"/>
<dbReference type="EMBL" id="FZOD01000003">
    <property type="protein sequence ID" value="SNS08557.1"/>
    <property type="molecule type" value="Genomic_DNA"/>
</dbReference>
<dbReference type="Proteomes" id="UP000198282">
    <property type="component" value="Unassembled WGS sequence"/>
</dbReference>
<keyword evidence="2" id="KW-1185">Reference proteome</keyword>
<accession>A0A239BK10</accession>
<dbReference type="RefSeq" id="WP_089205982.1">
    <property type="nucleotide sequence ID" value="NZ_FZOD01000003.1"/>
</dbReference>
<evidence type="ECO:0000313" key="1">
    <source>
        <dbReference type="EMBL" id="SNS08557.1"/>
    </source>
</evidence>
<protein>
    <submittedName>
        <fullName evidence="1">Uncharacterized protein</fullName>
    </submittedName>
</protein>
<gene>
    <name evidence="1" type="ORF">SAMN05216276_1003300</name>
</gene>
<sequence>MNLEPDTILGWRVAFDMDASGDDALDRLPDDVALEDSDQFFYELHVIRTTGCTPEDHLVDECDCWDFEVIGTLFISELPECDLGFFPDVGTIENQKIRWAVIDWLKSA</sequence>
<dbReference type="AlphaFoldDB" id="A0A239BK10"/>
<reference evidence="1 2" key="1">
    <citation type="submission" date="2017-06" db="EMBL/GenBank/DDBJ databases">
        <authorList>
            <person name="Kim H.J."/>
            <person name="Triplett B.A."/>
        </authorList>
    </citation>
    <scope>NUCLEOTIDE SEQUENCE [LARGE SCALE GENOMIC DNA]</scope>
    <source>
        <strain evidence="1 2">CGMCC 4.2132</strain>
    </source>
</reference>
<evidence type="ECO:0000313" key="2">
    <source>
        <dbReference type="Proteomes" id="UP000198282"/>
    </source>
</evidence>
<organism evidence="1 2">
    <name type="scientific">Streptosporangium subroseum</name>
    <dbReference type="NCBI Taxonomy" id="106412"/>
    <lineage>
        <taxon>Bacteria</taxon>
        <taxon>Bacillati</taxon>
        <taxon>Actinomycetota</taxon>
        <taxon>Actinomycetes</taxon>
        <taxon>Streptosporangiales</taxon>
        <taxon>Streptosporangiaceae</taxon>
        <taxon>Streptosporangium</taxon>
    </lineage>
</organism>
<name>A0A239BK10_9ACTN</name>